<reference evidence="1" key="1">
    <citation type="journal article" date="2020" name="Stud. Mycol.">
        <title>101 Dothideomycetes genomes: a test case for predicting lifestyles and emergence of pathogens.</title>
        <authorList>
            <person name="Haridas S."/>
            <person name="Albert R."/>
            <person name="Binder M."/>
            <person name="Bloem J."/>
            <person name="Labutti K."/>
            <person name="Salamov A."/>
            <person name="Andreopoulos B."/>
            <person name="Baker S."/>
            <person name="Barry K."/>
            <person name="Bills G."/>
            <person name="Bluhm B."/>
            <person name="Cannon C."/>
            <person name="Castanera R."/>
            <person name="Culley D."/>
            <person name="Daum C."/>
            <person name="Ezra D."/>
            <person name="Gonzalez J."/>
            <person name="Henrissat B."/>
            <person name="Kuo A."/>
            <person name="Liang C."/>
            <person name="Lipzen A."/>
            <person name="Lutzoni F."/>
            <person name="Magnuson J."/>
            <person name="Mondo S."/>
            <person name="Nolan M."/>
            <person name="Ohm R."/>
            <person name="Pangilinan J."/>
            <person name="Park H.-J."/>
            <person name="Ramirez L."/>
            <person name="Alfaro M."/>
            <person name="Sun H."/>
            <person name="Tritt A."/>
            <person name="Yoshinaga Y."/>
            <person name="Zwiers L.-H."/>
            <person name="Turgeon B."/>
            <person name="Goodwin S."/>
            <person name="Spatafora J."/>
            <person name="Crous P."/>
            <person name="Grigoriev I."/>
        </authorList>
    </citation>
    <scope>NUCLEOTIDE SEQUENCE</scope>
    <source>
        <strain evidence="1">CBS 109.77</strain>
    </source>
</reference>
<organism evidence="1 2">
    <name type="scientific">Melanomma pulvis-pyrius CBS 109.77</name>
    <dbReference type="NCBI Taxonomy" id="1314802"/>
    <lineage>
        <taxon>Eukaryota</taxon>
        <taxon>Fungi</taxon>
        <taxon>Dikarya</taxon>
        <taxon>Ascomycota</taxon>
        <taxon>Pezizomycotina</taxon>
        <taxon>Dothideomycetes</taxon>
        <taxon>Pleosporomycetidae</taxon>
        <taxon>Pleosporales</taxon>
        <taxon>Melanommataceae</taxon>
        <taxon>Melanomma</taxon>
    </lineage>
</organism>
<dbReference type="Proteomes" id="UP000799757">
    <property type="component" value="Unassembled WGS sequence"/>
</dbReference>
<keyword evidence="2" id="KW-1185">Reference proteome</keyword>
<accession>A0A6A6WZ07</accession>
<evidence type="ECO:0000313" key="1">
    <source>
        <dbReference type="EMBL" id="KAF2789123.1"/>
    </source>
</evidence>
<gene>
    <name evidence="1" type="ORF">K505DRAFT_365878</name>
</gene>
<proteinExistence type="predicted"/>
<name>A0A6A6WZ07_9PLEO</name>
<dbReference type="AlphaFoldDB" id="A0A6A6WZ07"/>
<dbReference type="EMBL" id="MU002160">
    <property type="protein sequence ID" value="KAF2789123.1"/>
    <property type="molecule type" value="Genomic_DNA"/>
</dbReference>
<protein>
    <submittedName>
        <fullName evidence="1">Uncharacterized protein</fullName>
    </submittedName>
</protein>
<sequence>MAKREKSYQSIAEKKGPGTLFKMEVQEKLRKDEINLVFTYRDTYHQLHEQYSRQLNFVVARALAKGLRAYMVG</sequence>
<evidence type="ECO:0000313" key="2">
    <source>
        <dbReference type="Proteomes" id="UP000799757"/>
    </source>
</evidence>